<dbReference type="PANTHER" id="PTHR31845">
    <property type="entry name" value="FINGER DOMAIN PROTEIN, PUTATIVE-RELATED"/>
    <property type="match status" value="1"/>
</dbReference>
<evidence type="ECO:0000256" key="6">
    <source>
        <dbReference type="ARBA" id="ARBA00023242"/>
    </source>
</evidence>
<dbReference type="InterPro" id="IPR051089">
    <property type="entry name" value="prtT"/>
</dbReference>
<evidence type="ECO:0000256" key="7">
    <source>
        <dbReference type="SAM" id="MobiDB-lite"/>
    </source>
</evidence>
<dbReference type="OrthoDB" id="3163292at2759"/>
<evidence type="ECO:0000256" key="5">
    <source>
        <dbReference type="ARBA" id="ARBA00023163"/>
    </source>
</evidence>
<evidence type="ECO:0000313" key="10">
    <source>
        <dbReference type="Proteomes" id="UP000054538"/>
    </source>
</evidence>
<name>A0A0D0CFV3_9AGAM</name>
<dbReference type="InterPro" id="IPR001138">
    <property type="entry name" value="Zn2Cys6_DnaBD"/>
</dbReference>
<comment type="subcellular location">
    <subcellularLocation>
        <location evidence="1">Nucleus</location>
    </subcellularLocation>
</comment>
<dbReference type="Gene3D" id="4.10.240.10">
    <property type="entry name" value="Zn(2)-C6 fungal-type DNA-binding domain"/>
    <property type="match status" value="1"/>
</dbReference>
<feature type="compositionally biased region" description="Polar residues" evidence="7">
    <location>
        <begin position="179"/>
        <end position="189"/>
    </location>
</feature>
<evidence type="ECO:0000256" key="2">
    <source>
        <dbReference type="ARBA" id="ARBA00022723"/>
    </source>
</evidence>
<protein>
    <recommendedName>
        <fullName evidence="8">Zn(2)-C6 fungal-type domain-containing protein</fullName>
    </recommendedName>
</protein>
<dbReference type="InterPro" id="IPR007219">
    <property type="entry name" value="XnlR_reg_dom"/>
</dbReference>
<dbReference type="Proteomes" id="UP000054538">
    <property type="component" value="Unassembled WGS sequence"/>
</dbReference>
<keyword evidence="5" id="KW-0804">Transcription</keyword>
<evidence type="ECO:0000313" key="9">
    <source>
        <dbReference type="EMBL" id="KIK81617.1"/>
    </source>
</evidence>
<keyword evidence="2" id="KW-0479">Metal-binding</keyword>
<evidence type="ECO:0000256" key="4">
    <source>
        <dbReference type="ARBA" id="ARBA00023125"/>
    </source>
</evidence>
<dbReference type="STRING" id="930991.A0A0D0CFV3"/>
<dbReference type="AlphaFoldDB" id="A0A0D0CFV3"/>
<dbReference type="GO" id="GO:0006351">
    <property type="term" value="P:DNA-templated transcription"/>
    <property type="evidence" value="ECO:0007669"/>
    <property type="project" value="InterPro"/>
</dbReference>
<reference evidence="10" key="2">
    <citation type="submission" date="2015-01" db="EMBL/GenBank/DDBJ databases">
        <title>Evolutionary Origins and Diversification of the Mycorrhizal Mutualists.</title>
        <authorList>
            <consortium name="DOE Joint Genome Institute"/>
            <consortium name="Mycorrhizal Genomics Consortium"/>
            <person name="Kohler A."/>
            <person name="Kuo A."/>
            <person name="Nagy L.G."/>
            <person name="Floudas D."/>
            <person name="Copeland A."/>
            <person name="Barry K.W."/>
            <person name="Cichocki N."/>
            <person name="Veneault-Fourrey C."/>
            <person name="LaButti K."/>
            <person name="Lindquist E.A."/>
            <person name="Lipzen A."/>
            <person name="Lundell T."/>
            <person name="Morin E."/>
            <person name="Murat C."/>
            <person name="Riley R."/>
            <person name="Ohm R."/>
            <person name="Sun H."/>
            <person name="Tunlid A."/>
            <person name="Henrissat B."/>
            <person name="Grigoriev I.V."/>
            <person name="Hibbett D.S."/>
            <person name="Martin F."/>
        </authorList>
    </citation>
    <scope>NUCLEOTIDE SEQUENCE [LARGE SCALE GENOMIC DNA]</scope>
    <source>
        <strain evidence="10">Ve08.2h10</strain>
    </source>
</reference>
<dbReference type="SUPFAM" id="SSF57701">
    <property type="entry name" value="Zn2/Cys6 DNA-binding domain"/>
    <property type="match status" value="1"/>
</dbReference>
<feature type="domain" description="Zn(2)-C6 fungal-type" evidence="8">
    <location>
        <begin position="29"/>
        <end position="62"/>
    </location>
</feature>
<dbReference type="GO" id="GO:0008270">
    <property type="term" value="F:zinc ion binding"/>
    <property type="evidence" value="ECO:0007669"/>
    <property type="project" value="InterPro"/>
</dbReference>
<dbReference type="CDD" id="cd00067">
    <property type="entry name" value="GAL4"/>
    <property type="match status" value="1"/>
</dbReference>
<dbReference type="PANTHER" id="PTHR31845:SF19">
    <property type="entry name" value="TRANSCRIPTION FACTOR DOMAIN-CONTAINING PROTEIN"/>
    <property type="match status" value="1"/>
</dbReference>
<keyword evidence="4" id="KW-0238">DNA-binding</keyword>
<dbReference type="GO" id="GO:0000976">
    <property type="term" value="F:transcription cis-regulatory region binding"/>
    <property type="evidence" value="ECO:0007669"/>
    <property type="project" value="TreeGrafter"/>
</dbReference>
<dbReference type="HOGENOM" id="CLU_017865_0_0_1"/>
<keyword evidence="10" id="KW-1185">Reference proteome</keyword>
<dbReference type="PROSITE" id="PS50048">
    <property type="entry name" value="ZN2_CY6_FUNGAL_2"/>
    <property type="match status" value="1"/>
</dbReference>
<dbReference type="EMBL" id="KN825763">
    <property type="protein sequence ID" value="KIK81617.1"/>
    <property type="molecule type" value="Genomic_DNA"/>
</dbReference>
<keyword evidence="3" id="KW-0805">Transcription regulation</keyword>
<dbReference type="GO" id="GO:0000981">
    <property type="term" value="F:DNA-binding transcription factor activity, RNA polymerase II-specific"/>
    <property type="evidence" value="ECO:0007669"/>
    <property type="project" value="InterPro"/>
</dbReference>
<evidence type="ECO:0000256" key="1">
    <source>
        <dbReference type="ARBA" id="ARBA00004123"/>
    </source>
</evidence>
<sequence>MQAPPEVTDVEQHSSKSASKPPVVRNPRACTVCRAAKMKCVGAEDGQQQCQRCRRTDVECVFEKHRRGRKPGSKLSEASKMLRRLEKGLNTAKLKQAGETSMSSVFPAADSHPPQAESQFGGILRPVDRYGASASGGRSLDGDDEKFPAKLIRRENSFFRTILNPEHKSPYHPAVTPQVPRSDSNSPQQLRPAPLPTGYRDPITAGLINEDKAKMLFDAIFLRLNPFINLFDPQLHSVNYVRSKCPLLFTTLIAAGCKFFEPSLYKDCLHLAHELAVHAFAEGWKRVEVVQAFACLTYWKEQDENRTWMYIGYACRMAVELGLNTFVAKPPMNETDFQLLERRNRERTYLVLFVHDRSLSMQTGRLWMLPEDDFIRHADTWHERGGSPIRCEDVVVAAFIQLRRIAAETTDMLHTNRSIGDGGSGQVNIDMALKNANAKLSQWTTKWEHEMRRANGESFHFSFLNFFCLYSSLFLNSFGLQAEALPENRTNSHVRALSACFENALSVLQIASKDFSDLGVLRYGQETTTVMTAYSAIILLKLLRRSDTHPGLQSELPEGAAREIHTTIIRTAEAYNEAAHFSPTSSFAAYHARFLWHLIHMHRTRVEAVRDRPHHDPSVDLAVQRQQVSPSSQNDPRNTMTPYINYSVLNPQESYPFRESANGNGGVYGPASRGGVISNPNQTAPSINDYTTADFNYYRSMLFDLGFGGDEQPAVSTHDSLRNVTYGEGINTHYSQYPYGHAQPLGQNEFMGS</sequence>
<reference evidence="9 10" key="1">
    <citation type="submission" date="2014-04" db="EMBL/GenBank/DDBJ databases">
        <authorList>
            <consortium name="DOE Joint Genome Institute"/>
            <person name="Kuo A."/>
            <person name="Kohler A."/>
            <person name="Jargeat P."/>
            <person name="Nagy L.G."/>
            <person name="Floudas D."/>
            <person name="Copeland A."/>
            <person name="Barry K.W."/>
            <person name="Cichocki N."/>
            <person name="Veneault-Fourrey C."/>
            <person name="LaButti K."/>
            <person name="Lindquist E.A."/>
            <person name="Lipzen A."/>
            <person name="Lundell T."/>
            <person name="Morin E."/>
            <person name="Murat C."/>
            <person name="Sun H."/>
            <person name="Tunlid A."/>
            <person name="Henrissat B."/>
            <person name="Grigoriev I.V."/>
            <person name="Hibbett D.S."/>
            <person name="Martin F."/>
            <person name="Nordberg H.P."/>
            <person name="Cantor M.N."/>
            <person name="Hua S.X."/>
        </authorList>
    </citation>
    <scope>NUCLEOTIDE SEQUENCE [LARGE SCALE GENOMIC DNA]</scope>
    <source>
        <strain evidence="9 10">Ve08.2h10</strain>
    </source>
</reference>
<dbReference type="CDD" id="cd12148">
    <property type="entry name" value="fungal_TF_MHR"/>
    <property type="match status" value="1"/>
</dbReference>
<evidence type="ECO:0000259" key="8">
    <source>
        <dbReference type="PROSITE" id="PS50048"/>
    </source>
</evidence>
<dbReference type="GO" id="GO:0005634">
    <property type="term" value="C:nucleus"/>
    <property type="evidence" value="ECO:0007669"/>
    <property type="project" value="UniProtKB-SubCell"/>
</dbReference>
<feature type="region of interest" description="Disordered" evidence="7">
    <location>
        <begin position="163"/>
        <end position="198"/>
    </location>
</feature>
<dbReference type="PROSITE" id="PS00463">
    <property type="entry name" value="ZN2_CY6_FUNGAL_1"/>
    <property type="match status" value="1"/>
</dbReference>
<dbReference type="SMART" id="SM00066">
    <property type="entry name" value="GAL4"/>
    <property type="match status" value="1"/>
</dbReference>
<dbReference type="SMART" id="SM00906">
    <property type="entry name" value="Fungal_trans"/>
    <property type="match status" value="1"/>
</dbReference>
<keyword evidence="6" id="KW-0539">Nucleus</keyword>
<accession>A0A0D0CFV3</accession>
<gene>
    <name evidence="9" type="ORF">PAXRUDRAFT_832723</name>
</gene>
<feature type="region of interest" description="Disordered" evidence="7">
    <location>
        <begin position="1"/>
        <end position="27"/>
    </location>
</feature>
<dbReference type="Pfam" id="PF04082">
    <property type="entry name" value="Fungal_trans"/>
    <property type="match status" value="1"/>
</dbReference>
<evidence type="ECO:0000256" key="3">
    <source>
        <dbReference type="ARBA" id="ARBA00023015"/>
    </source>
</evidence>
<dbReference type="InParanoid" id="A0A0D0CFV3"/>
<feature type="region of interest" description="Disordered" evidence="7">
    <location>
        <begin position="95"/>
        <end position="121"/>
    </location>
</feature>
<dbReference type="InterPro" id="IPR036864">
    <property type="entry name" value="Zn2-C6_fun-type_DNA-bd_sf"/>
</dbReference>
<organism evidence="9 10">
    <name type="scientific">Paxillus rubicundulus Ve08.2h10</name>
    <dbReference type="NCBI Taxonomy" id="930991"/>
    <lineage>
        <taxon>Eukaryota</taxon>
        <taxon>Fungi</taxon>
        <taxon>Dikarya</taxon>
        <taxon>Basidiomycota</taxon>
        <taxon>Agaricomycotina</taxon>
        <taxon>Agaricomycetes</taxon>
        <taxon>Agaricomycetidae</taxon>
        <taxon>Boletales</taxon>
        <taxon>Paxilineae</taxon>
        <taxon>Paxillaceae</taxon>
        <taxon>Paxillus</taxon>
    </lineage>
</organism>
<proteinExistence type="predicted"/>